<protein>
    <submittedName>
        <fullName evidence="2">Uncharacterized protein</fullName>
    </submittedName>
</protein>
<keyword evidence="1" id="KW-0472">Membrane</keyword>
<dbReference type="AlphaFoldDB" id="A0A0L6VH67"/>
<dbReference type="PANTHER" id="PTHR46564">
    <property type="entry name" value="TRANSPOSASE"/>
    <property type="match status" value="1"/>
</dbReference>
<keyword evidence="1" id="KW-1133">Transmembrane helix</keyword>
<feature type="transmembrane region" description="Helical" evidence="1">
    <location>
        <begin position="85"/>
        <end position="112"/>
    </location>
</feature>
<name>A0A0L6VH67_9BASI</name>
<dbReference type="Proteomes" id="UP000037035">
    <property type="component" value="Unassembled WGS sequence"/>
</dbReference>
<comment type="caution">
    <text evidence="2">The sequence shown here is derived from an EMBL/GenBank/DDBJ whole genome shotgun (WGS) entry which is preliminary data.</text>
</comment>
<gene>
    <name evidence="2" type="ORF">VP01_1649g5</name>
</gene>
<evidence type="ECO:0000256" key="1">
    <source>
        <dbReference type="SAM" id="Phobius"/>
    </source>
</evidence>
<dbReference type="PANTHER" id="PTHR46564:SF1">
    <property type="entry name" value="TRANSPOSASE"/>
    <property type="match status" value="1"/>
</dbReference>
<organism evidence="2 3">
    <name type="scientific">Puccinia sorghi</name>
    <dbReference type="NCBI Taxonomy" id="27349"/>
    <lineage>
        <taxon>Eukaryota</taxon>
        <taxon>Fungi</taxon>
        <taxon>Dikarya</taxon>
        <taxon>Basidiomycota</taxon>
        <taxon>Pucciniomycotina</taxon>
        <taxon>Pucciniomycetes</taxon>
        <taxon>Pucciniales</taxon>
        <taxon>Pucciniaceae</taxon>
        <taxon>Puccinia</taxon>
    </lineage>
</organism>
<evidence type="ECO:0000313" key="2">
    <source>
        <dbReference type="EMBL" id="KNZ59892.1"/>
    </source>
</evidence>
<evidence type="ECO:0000313" key="3">
    <source>
        <dbReference type="Proteomes" id="UP000037035"/>
    </source>
</evidence>
<keyword evidence="1" id="KW-0812">Transmembrane</keyword>
<proteinExistence type="predicted"/>
<keyword evidence="3" id="KW-1185">Reference proteome</keyword>
<accession>A0A0L6VH67</accession>
<reference evidence="2 3" key="1">
    <citation type="submission" date="2015-08" db="EMBL/GenBank/DDBJ databases">
        <title>Next Generation Sequencing and Analysis of the Genome of Puccinia sorghi L Schw, the Causal Agent of Maize Common Rust.</title>
        <authorList>
            <person name="Rochi L."/>
            <person name="Burguener G."/>
            <person name="Darino M."/>
            <person name="Turjanski A."/>
            <person name="Kreff E."/>
            <person name="Dieguez M.J."/>
            <person name="Sacco F."/>
        </authorList>
    </citation>
    <scope>NUCLEOTIDE SEQUENCE [LARGE SCALE GENOMIC DNA]</scope>
    <source>
        <strain evidence="2 3">RO10H11247</strain>
    </source>
</reference>
<dbReference type="VEuPathDB" id="FungiDB:VP01_1649g5"/>
<feature type="transmembrane region" description="Helical" evidence="1">
    <location>
        <begin position="20"/>
        <end position="37"/>
    </location>
</feature>
<sequence length="162" mass="18705">MLVKSRNEKEGGRRVRKDEYLHYSTSWLLNILLTFLHEEFLTITDESAVCDWELLHTFVQSTRRTSAHHLIVHQNPEQLSILPGITINGVLAVTQFIFLILSGMHLIVKILLQLPCMNRYPGVNSILVCNKVQIHRPRVQALCNEAGVLLIYLPRDCVEFWC</sequence>
<dbReference type="EMBL" id="LAVV01006447">
    <property type="protein sequence ID" value="KNZ59892.1"/>
    <property type="molecule type" value="Genomic_DNA"/>
</dbReference>
<dbReference type="OrthoDB" id="2266637at2759"/>